<accession>A0A1I3TXS5</accession>
<keyword evidence="4" id="KW-1185">Reference proteome</keyword>
<feature type="signal peptide" evidence="2">
    <location>
        <begin position="1"/>
        <end position="21"/>
    </location>
</feature>
<gene>
    <name evidence="3" type="ORF">SAMN04488095_3534</name>
</gene>
<feature type="compositionally biased region" description="Polar residues" evidence="1">
    <location>
        <begin position="36"/>
        <end position="53"/>
    </location>
</feature>
<dbReference type="STRING" id="390807.SAMN04488095_3534"/>
<feature type="region of interest" description="Disordered" evidence="1">
    <location>
        <begin position="32"/>
        <end position="53"/>
    </location>
</feature>
<protein>
    <submittedName>
        <fullName evidence="3">Uncharacterized protein</fullName>
    </submittedName>
</protein>
<reference evidence="3 4" key="1">
    <citation type="submission" date="2016-10" db="EMBL/GenBank/DDBJ databases">
        <authorList>
            <person name="de Groot N.N."/>
        </authorList>
    </citation>
    <scope>NUCLEOTIDE SEQUENCE [LARGE SCALE GENOMIC DNA]</scope>
    <source>
        <strain evidence="3 4">DSM 19073</strain>
    </source>
</reference>
<dbReference type="EMBL" id="FORA01000006">
    <property type="protein sequence ID" value="SFJ74381.1"/>
    <property type="molecule type" value="Genomic_DNA"/>
</dbReference>
<evidence type="ECO:0000256" key="1">
    <source>
        <dbReference type="SAM" id="MobiDB-lite"/>
    </source>
</evidence>
<proteinExistence type="predicted"/>
<evidence type="ECO:0000313" key="3">
    <source>
        <dbReference type="EMBL" id="SFJ74381.1"/>
    </source>
</evidence>
<evidence type="ECO:0000256" key="2">
    <source>
        <dbReference type="SAM" id="SignalP"/>
    </source>
</evidence>
<dbReference type="AlphaFoldDB" id="A0A1I3TXS5"/>
<feature type="chain" id="PRO_5011515627" evidence="2">
    <location>
        <begin position="22"/>
        <end position="53"/>
    </location>
</feature>
<keyword evidence="2" id="KW-0732">Signal</keyword>
<evidence type="ECO:0000313" key="4">
    <source>
        <dbReference type="Proteomes" id="UP000199110"/>
    </source>
</evidence>
<sequence>MKPIIALLTAVTLLASGPASARSGGGVTLPHLTFPNDDSGSQVTTIIRSNRGR</sequence>
<dbReference type="Proteomes" id="UP000199110">
    <property type="component" value="Unassembled WGS sequence"/>
</dbReference>
<organism evidence="3 4">
    <name type="scientific">Jannaschia pohangensis</name>
    <dbReference type="NCBI Taxonomy" id="390807"/>
    <lineage>
        <taxon>Bacteria</taxon>
        <taxon>Pseudomonadati</taxon>
        <taxon>Pseudomonadota</taxon>
        <taxon>Alphaproteobacteria</taxon>
        <taxon>Rhodobacterales</taxon>
        <taxon>Roseobacteraceae</taxon>
        <taxon>Jannaschia</taxon>
    </lineage>
</organism>
<name>A0A1I3TXS5_9RHOB</name>